<evidence type="ECO:0000256" key="3">
    <source>
        <dbReference type="ARBA" id="ARBA00008444"/>
    </source>
</evidence>
<dbReference type="GO" id="GO:0005744">
    <property type="term" value="C:TIM23 mitochondrial import inner membrane translocase complex"/>
    <property type="evidence" value="ECO:0007669"/>
    <property type="project" value="TreeGrafter"/>
</dbReference>
<evidence type="ECO:0000313" key="12">
    <source>
        <dbReference type="EMBL" id="KRY90149.1"/>
    </source>
</evidence>
<dbReference type="OrthoDB" id="2261329at2759"/>
<evidence type="ECO:0000256" key="6">
    <source>
        <dbReference type="ARBA" id="ARBA00022792"/>
    </source>
</evidence>
<reference evidence="12 13" key="1">
    <citation type="submission" date="2015-01" db="EMBL/GenBank/DDBJ databases">
        <title>Evolution of Trichinella species and genotypes.</title>
        <authorList>
            <person name="Korhonen P.K."/>
            <person name="Edoardo P."/>
            <person name="Giuseppe L.R."/>
            <person name="Gasser R.B."/>
        </authorList>
    </citation>
    <scope>NUCLEOTIDE SEQUENCE [LARGE SCALE GENOMIC DNA]</scope>
    <source>
        <strain evidence="12">ISS470</strain>
    </source>
</reference>
<dbReference type="Proteomes" id="UP000054995">
    <property type="component" value="Unassembled WGS sequence"/>
</dbReference>
<keyword evidence="6" id="KW-0999">Mitochondrion inner membrane</keyword>
<keyword evidence="13" id="KW-1185">Reference proteome</keyword>
<proteinExistence type="inferred from homology"/>
<comment type="caution">
    <text evidence="12">The sequence shown here is derived from an EMBL/GenBank/DDBJ whole genome shotgun (WGS) entry which is preliminary data.</text>
</comment>
<sequence>LVSGSRLCIYLFKYVIYFDVFFILKPVHSISITMEEYAREPCPWRIVDDCGGAFSMGLVGGGIFHYIRGVKHSPAGFSKRLMSGFTMLKERAPIVGGQFAIWGGVFSAVDCTLVKLRRKEDPWNSIASGAITGAIITVRNGIGTMIGSAIMGGVILAMLEGTGIMLTRLTADQFKPINPTVEDPRSLPPIGSGHDNSQSSSPQPRSGFSLDALPFGRPF</sequence>
<evidence type="ECO:0000313" key="13">
    <source>
        <dbReference type="Proteomes" id="UP000054995"/>
    </source>
</evidence>
<dbReference type="GO" id="GO:0030150">
    <property type="term" value="P:protein import into mitochondrial matrix"/>
    <property type="evidence" value="ECO:0007669"/>
    <property type="project" value="TreeGrafter"/>
</dbReference>
<organism evidence="12 13">
    <name type="scientific">Trichinella pseudospiralis</name>
    <name type="common">Parasitic roundworm</name>
    <dbReference type="NCBI Taxonomy" id="6337"/>
    <lineage>
        <taxon>Eukaryota</taxon>
        <taxon>Metazoa</taxon>
        <taxon>Ecdysozoa</taxon>
        <taxon>Nematoda</taxon>
        <taxon>Enoplea</taxon>
        <taxon>Dorylaimia</taxon>
        <taxon>Trichinellida</taxon>
        <taxon>Trichinellidae</taxon>
        <taxon>Trichinella</taxon>
    </lineage>
</organism>
<evidence type="ECO:0000256" key="4">
    <source>
        <dbReference type="ARBA" id="ARBA00022448"/>
    </source>
</evidence>
<evidence type="ECO:0000256" key="5">
    <source>
        <dbReference type="ARBA" id="ARBA00022692"/>
    </source>
</evidence>
<keyword evidence="5" id="KW-0812">Transmembrane</keyword>
<comment type="function">
    <text evidence="1">Essential component of the TIM23 complex, a complex that mediates the translocation of transit peptide-containing proteins across the mitochondrial inner membrane.</text>
</comment>
<keyword evidence="8" id="KW-1133">Transmembrane helix</keyword>
<evidence type="ECO:0000256" key="1">
    <source>
        <dbReference type="ARBA" id="ARBA00002959"/>
    </source>
</evidence>
<dbReference type="PANTHER" id="PTHR10485">
    <property type="entry name" value="MITOCHONDRIAL IMPORT INNER MEMBRANE TRANSLOCASE SUBUNIT TIM-17"/>
    <property type="match status" value="1"/>
</dbReference>
<evidence type="ECO:0000256" key="10">
    <source>
        <dbReference type="ARBA" id="ARBA00023128"/>
    </source>
</evidence>
<keyword evidence="11" id="KW-0472">Membrane</keyword>
<feature type="non-terminal residue" evidence="12">
    <location>
        <position position="219"/>
    </location>
</feature>
<comment type="similarity">
    <text evidence="3">Belongs to the Tim17/Tim22/Tim23 family.</text>
</comment>
<dbReference type="PANTHER" id="PTHR10485:SF0">
    <property type="entry name" value="AT05822P-RELATED"/>
    <property type="match status" value="1"/>
</dbReference>
<dbReference type="EMBL" id="JYDT01000024">
    <property type="protein sequence ID" value="KRY90149.1"/>
    <property type="molecule type" value="Genomic_DNA"/>
</dbReference>
<keyword evidence="7" id="KW-0653">Protein transport</keyword>
<evidence type="ECO:0000256" key="2">
    <source>
        <dbReference type="ARBA" id="ARBA00004448"/>
    </source>
</evidence>
<feature type="non-terminal residue" evidence="12">
    <location>
        <position position="1"/>
    </location>
</feature>
<accession>A0A0V1FW55</accession>
<keyword evidence="4" id="KW-0813">Transport</keyword>
<gene>
    <name evidence="12" type="primary">TIMM17B</name>
    <name evidence="12" type="ORF">T4D_12043</name>
</gene>
<dbReference type="GO" id="GO:0008320">
    <property type="term" value="F:protein transmembrane transporter activity"/>
    <property type="evidence" value="ECO:0007669"/>
    <property type="project" value="TreeGrafter"/>
</dbReference>
<evidence type="ECO:0000256" key="7">
    <source>
        <dbReference type="ARBA" id="ARBA00022927"/>
    </source>
</evidence>
<keyword evidence="10" id="KW-0496">Mitochondrion</keyword>
<keyword evidence="9" id="KW-0811">Translocation</keyword>
<dbReference type="AlphaFoldDB" id="A0A0V1FW55"/>
<protein>
    <submittedName>
        <fullName evidence="12">Mitochondrial import inner membrane translocase subunit Tim17-B</fullName>
    </submittedName>
</protein>
<dbReference type="Pfam" id="PF02466">
    <property type="entry name" value="Tim17"/>
    <property type="match status" value="1"/>
</dbReference>
<comment type="subcellular location">
    <subcellularLocation>
        <location evidence="2">Mitochondrion inner membrane</location>
        <topology evidence="2">Multi-pass membrane protein</topology>
    </subcellularLocation>
</comment>
<evidence type="ECO:0000256" key="11">
    <source>
        <dbReference type="ARBA" id="ARBA00023136"/>
    </source>
</evidence>
<evidence type="ECO:0000256" key="9">
    <source>
        <dbReference type="ARBA" id="ARBA00023010"/>
    </source>
</evidence>
<evidence type="ECO:0000256" key="8">
    <source>
        <dbReference type="ARBA" id="ARBA00022989"/>
    </source>
</evidence>
<name>A0A0V1FW55_TRIPS</name>